<keyword evidence="3" id="KW-1185">Reference proteome</keyword>
<dbReference type="RefSeq" id="WP_311558037.1">
    <property type="nucleotide sequence ID" value="NZ_JAVREJ010000013.1"/>
</dbReference>
<organism evidence="2 3">
    <name type="scientific">Pseudonocardia charpentierae</name>
    <dbReference type="NCBI Taxonomy" id="3075545"/>
    <lineage>
        <taxon>Bacteria</taxon>
        <taxon>Bacillati</taxon>
        <taxon>Actinomycetota</taxon>
        <taxon>Actinomycetes</taxon>
        <taxon>Pseudonocardiales</taxon>
        <taxon>Pseudonocardiaceae</taxon>
        <taxon>Pseudonocardia</taxon>
    </lineage>
</organism>
<dbReference type="Proteomes" id="UP001183202">
    <property type="component" value="Unassembled WGS sequence"/>
</dbReference>
<sequence>MVRADVDVGDEEVYQGEAAAAEALVKTTEFVVFLVAVVGVLAASALVGDSDGRGDVFLADKAWFYVTLLAIGYMVSRGLAKAGVRAHRDA</sequence>
<name>A0ABU2NEG2_9PSEU</name>
<feature type="transmembrane region" description="Helical" evidence="1">
    <location>
        <begin position="30"/>
        <end position="47"/>
    </location>
</feature>
<keyword evidence="1" id="KW-1133">Transmembrane helix</keyword>
<reference evidence="3" key="1">
    <citation type="submission" date="2023-07" db="EMBL/GenBank/DDBJ databases">
        <title>30 novel species of actinomycetes from the DSMZ collection.</title>
        <authorList>
            <person name="Nouioui I."/>
        </authorList>
    </citation>
    <scope>NUCLEOTIDE SEQUENCE [LARGE SCALE GENOMIC DNA]</scope>
    <source>
        <strain evidence="3">DSM 45834</strain>
    </source>
</reference>
<evidence type="ECO:0000313" key="3">
    <source>
        <dbReference type="Proteomes" id="UP001183202"/>
    </source>
</evidence>
<proteinExistence type="predicted"/>
<accession>A0ABU2NEG2</accession>
<comment type="caution">
    <text evidence="2">The sequence shown here is derived from an EMBL/GenBank/DDBJ whole genome shotgun (WGS) entry which is preliminary data.</text>
</comment>
<gene>
    <name evidence="2" type="ORF">RM445_19120</name>
</gene>
<protein>
    <submittedName>
        <fullName evidence="2">Uncharacterized protein</fullName>
    </submittedName>
</protein>
<keyword evidence="1" id="KW-0472">Membrane</keyword>
<feature type="transmembrane region" description="Helical" evidence="1">
    <location>
        <begin position="62"/>
        <end position="80"/>
    </location>
</feature>
<evidence type="ECO:0000313" key="2">
    <source>
        <dbReference type="EMBL" id="MDT0351644.1"/>
    </source>
</evidence>
<evidence type="ECO:0000256" key="1">
    <source>
        <dbReference type="SAM" id="Phobius"/>
    </source>
</evidence>
<dbReference type="EMBL" id="JAVREJ010000013">
    <property type="protein sequence ID" value="MDT0351644.1"/>
    <property type="molecule type" value="Genomic_DNA"/>
</dbReference>
<keyword evidence="1" id="KW-0812">Transmembrane</keyword>